<dbReference type="Proteomes" id="UP000610558">
    <property type="component" value="Unassembled WGS sequence"/>
</dbReference>
<proteinExistence type="predicted"/>
<gene>
    <name evidence="2" type="ORF">IB286_00610</name>
</gene>
<dbReference type="Pfam" id="PF04187">
    <property type="entry name" value="Cofac_haem_bdg"/>
    <property type="match status" value="1"/>
</dbReference>
<dbReference type="SUPFAM" id="SSF159501">
    <property type="entry name" value="EreA/ChaN-like"/>
    <property type="match status" value="1"/>
</dbReference>
<dbReference type="RefSeq" id="WP_190761727.1">
    <property type="nucleotide sequence ID" value="NZ_JACXLD010000001.1"/>
</dbReference>
<feature type="domain" description="Haem-binding uptake Tiki superfamily ChaN" evidence="1">
    <location>
        <begin position="66"/>
        <end position="273"/>
    </location>
</feature>
<evidence type="ECO:0000259" key="1">
    <source>
        <dbReference type="Pfam" id="PF04187"/>
    </source>
</evidence>
<dbReference type="PROSITE" id="PS51257">
    <property type="entry name" value="PROKAR_LIPOPROTEIN"/>
    <property type="match status" value="1"/>
</dbReference>
<evidence type="ECO:0000313" key="2">
    <source>
        <dbReference type="EMBL" id="MBD2857487.1"/>
    </source>
</evidence>
<evidence type="ECO:0000313" key="3">
    <source>
        <dbReference type="Proteomes" id="UP000610558"/>
    </source>
</evidence>
<name>A0A927C081_9GAMM</name>
<sequence length="353" mass="39731">MKTKITLARPFRVVAILLSSALLLSACSLFPRSKDVQPDKPLRSLSTAYDYQLLGADLKPLRLRSLVKQLASRDVIFIGEWHDNHASHLLQMRLLERLYTEAQKSGRELVLSMEMFNRDRQAVLNRYLKNEVGERRLINDAEAWSNYIGSYRPLVEFARENQIPVLAANAPSAMVHCIGRLGKNYIDQLDAAEKPLLAKQPFADVLGYKSKFVREMGGSAHVPENQLDNSYLAQLARDNTMAETIVAAKDAKPNLLVVHINGSFHSEDFLGTAGAVRERRPEFSIAVVTPLARDRLDSLSQTQRHDGEFYYLANPAPAEFVDESYRKQVIGKMFTDARLGADSCQKPSHTLTF</sequence>
<protein>
    <submittedName>
        <fullName evidence="2">ChaN family lipoprotein</fullName>
    </submittedName>
</protein>
<comment type="caution">
    <text evidence="2">The sequence shown here is derived from an EMBL/GenBank/DDBJ whole genome shotgun (WGS) entry which is preliminary data.</text>
</comment>
<reference evidence="2" key="1">
    <citation type="submission" date="2020-09" db="EMBL/GenBank/DDBJ databases">
        <authorList>
            <person name="Yoon J.-W."/>
        </authorList>
    </citation>
    <scope>NUCLEOTIDE SEQUENCE</scope>
    <source>
        <strain evidence="2">KMU-158</strain>
    </source>
</reference>
<keyword evidence="2" id="KW-0449">Lipoprotein</keyword>
<keyword evidence="3" id="KW-1185">Reference proteome</keyword>
<dbReference type="InterPro" id="IPR007314">
    <property type="entry name" value="Cofac_haem-bd_dom"/>
</dbReference>
<dbReference type="AlphaFoldDB" id="A0A927C081"/>
<dbReference type="Gene3D" id="3.40.50.11550">
    <property type="match status" value="1"/>
</dbReference>
<dbReference type="CDD" id="cd14727">
    <property type="entry name" value="ChanN-like"/>
    <property type="match status" value="1"/>
</dbReference>
<accession>A0A927C081</accession>
<organism evidence="2 3">
    <name type="scientific">Spongiibacter pelagi</name>
    <dbReference type="NCBI Taxonomy" id="2760804"/>
    <lineage>
        <taxon>Bacteria</taxon>
        <taxon>Pseudomonadati</taxon>
        <taxon>Pseudomonadota</taxon>
        <taxon>Gammaproteobacteria</taxon>
        <taxon>Cellvibrionales</taxon>
        <taxon>Spongiibacteraceae</taxon>
        <taxon>Spongiibacter</taxon>
    </lineage>
</organism>
<dbReference type="EMBL" id="JACXLD010000001">
    <property type="protein sequence ID" value="MBD2857487.1"/>
    <property type="molecule type" value="Genomic_DNA"/>
</dbReference>